<protein>
    <submittedName>
        <fullName evidence="2">Uncharacterized protein</fullName>
    </submittedName>
</protein>
<proteinExistence type="predicted"/>
<accession>A0A7J8GC62</accession>
<dbReference type="AlphaFoldDB" id="A0A7J8GC62"/>
<feature type="compositionally biased region" description="Basic and acidic residues" evidence="1">
    <location>
        <begin position="88"/>
        <end position="97"/>
    </location>
</feature>
<organism evidence="2 3">
    <name type="scientific">Rousettus aegyptiacus</name>
    <name type="common">Egyptian fruit bat</name>
    <name type="synonym">Pteropus aegyptiacus</name>
    <dbReference type="NCBI Taxonomy" id="9407"/>
    <lineage>
        <taxon>Eukaryota</taxon>
        <taxon>Metazoa</taxon>
        <taxon>Chordata</taxon>
        <taxon>Craniata</taxon>
        <taxon>Vertebrata</taxon>
        <taxon>Euteleostomi</taxon>
        <taxon>Mammalia</taxon>
        <taxon>Eutheria</taxon>
        <taxon>Laurasiatheria</taxon>
        <taxon>Chiroptera</taxon>
        <taxon>Yinpterochiroptera</taxon>
        <taxon>Pteropodoidea</taxon>
        <taxon>Pteropodidae</taxon>
        <taxon>Rousettinae</taxon>
        <taxon>Rousettus</taxon>
    </lineage>
</organism>
<evidence type="ECO:0000313" key="3">
    <source>
        <dbReference type="Proteomes" id="UP000593571"/>
    </source>
</evidence>
<comment type="caution">
    <text evidence="2">The sequence shown here is derived from an EMBL/GenBank/DDBJ whole genome shotgun (WGS) entry which is preliminary data.</text>
</comment>
<feature type="region of interest" description="Disordered" evidence="1">
    <location>
        <begin position="170"/>
        <end position="189"/>
    </location>
</feature>
<reference evidence="2 3" key="1">
    <citation type="journal article" date="2020" name="Nature">
        <title>Six reference-quality genomes reveal evolution of bat adaptations.</title>
        <authorList>
            <person name="Jebb D."/>
            <person name="Huang Z."/>
            <person name="Pippel M."/>
            <person name="Hughes G.M."/>
            <person name="Lavrichenko K."/>
            <person name="Devanna P."/>
            <person name="Winkler S."/>
            <person name="Jermiin L.S."/>
            <person name="Skirmuntt E.C."/>
            <person name="Katzourakis A."/>
            <person name="Burkitt-Gray L."/>
            <person name="Ray D.A."/>
            <person name="Sullivan K.A.M."/>
            <person name="Roscito J.G."/>
            <person name="Kirilenko B.M."/>
            <person name="Davalos L.M."/>
            <person name="Corthals A.P."/>
            <person name="Power M.L."/>
            <person name="Jones G."/>
            <person name="Ransome R.D."/>
            <person name="Dechmann D.K.N."/>
            <person name="Locatelli A.G."/>
            <person name="Puechmaille S.J."/>
            <person name="Fedrigo O."/>
            <person name="Jarvis E.D."/>
            <person name="Hiller M."/>
            <person name="Vernes S.C."/>
            <person name="Myers E.W."/>
            <person name="Teeling E.C."/>
        </authorList>
    </citation>
    <scope>NUCLEOTIDE SEQUENCE [LARGE SCALE GENOMIC DNA]</scope>
    <source>
        <strain evidence="2">MRouAeg1</strain>
        <tissue evidence="2">Muscle</tissue>
    </source>
</reference>
<name>A0A7J8GC62_ROUAE</name>
<dbReference type="EMBL" id="JACASE010000006">
    <property type="protein sequence ID" value="KAF6457082.1"/>
    <property type="molecule type" value="Genomic_DNA"/>
</dbReference>
<feature type="region of interest" description="Disordered" evidence="1">
    <location>
        <begin position="88"/>
        <end position="108"/>
    </location>
</feature>
<dbReference type="Proteomes" id="UP000593571">
    <property type="component" value="Unassembled WGS sequence"/>
</dbReference>
<sequence>MFEVCNSEQWRRPPLGIQPASSPRFLPLLPAVLEIKQYNTAKRIFFPLSFLLFLSHSRAPNFLSNLNHYQKMSRFTDTKPFQREAWAPEREAQKSTEETFPDPRSSQSHIQGTYQLLCQVSSSFSDISSGSHFWILVGPPTLGEISGYATGGSVSSVNHLLNCANLSDERSSSMKPFLNSPAQTDRPLL</sequence>
<evidence type="ECO:0000313" key="2">
    <source>
        <dbReference type="EMBL" id="KAF6457082.1"/>
    </source>
</evidence>
<evidence type="ECO:0000256" key="1">
    <source>
        <dbReference type="SAM" id="MobiDB-lite"/>
    </source>
</evidence>
<keyword evidence="3" id="KW-1185">Reference proteome</keyword>
<gene>
    <name evidence="2" type="ORF">HJG63_011654</name>
</gene>